<dbReference type="GO" id="GO:0045503">
    <property type="term" value="F:dynein light chain binding"/>
    <property type="evidence" value="ECO:0007669"/>
    <property type="project" value="TreeGrafter"/>
</dbReference>
<accession>A0A2I4AM07</accession>
<keyword evidence="4" id="KW-1185">Reference proteome</keyword>
<keyword evidence="2" id="KW-0853">WD repeat</keyword>
<dbReference type="GO" id="GO:0045504">
    <property type="term" value="F:dynein heavy chain binding"/>
    <property type="evidence" value="ECO:0007669"/>
    <property type="project" value="TreeGrafter"/>
</dbReference>
<dbReference type="STRING" id="52670.A0A2I4AM07"/>
<dbReference type="InParanoid" id="A0A2I4AM07"/>
<name>A0A2I4AM07_AUSLI</name>
<evidence type="ECO:0000256" key="3">
    <source>
        <dbReference type="ARBA" id="ARBA00022737"/>
    </source>
</evidence>
<evidence type="ECO:0000313" key="4">
    <source>
        <dbReference type="Proteomes" id="UP000192220"/>
    </source>
</evidence>
<keyword evidence="3" id="KW-0677">Repeat</keyword>
<dbReference type="GO" id="GO:0036156">
    <property type="term" value="C:inner dynein arm"/>
    <property type="evidence" value="ECO:0007669"/>
    <property type="project" value="TreeGrafter"/>
</dbReference>
<evidence type="ECO:0000256" key="2">
    <source>
        <dbReference type="ARBA" id="ARBA00022574"/>
    </source>
</evidence>
<gene>
    <name evidence="5" type="primary">LOC106512476</name>
</gene>
<dbReference type="GeneID" id="106512476"/>
<keyword evidence="1" id="KW-0963">Cytoplasm</keyword>
<evidence type="ECO:0000256" key="1">
    <source>
        <dbReference type="ARBA" id="ARBA00022490"/>
    </source>
</evidence>
<dbReference type="GO" id="GO:0060294">
    <property type="term" value="P:cilium movement involved in cell motility"/>
    <property type="evidence" value="ECO:0007669"/>
    <property type="project" value="TreeGrafter"/>
</dbReference>
<dbReference type="OrthoDB" id="6619788at2759"/>
<evidence type="ECO:0000313" key="5">
    <source>
        <dbReference type="RefSeq" id="XP_013856539.1"/>
    </source>
</evidence>
<protein>
    <submittedName>
        <fullName evidence="5">WD repeat-containing protein 63</fullName>
    </submittedName>
</protein>
<dbReference type="GO" id="GO:0036159">
    <property type="term" value="P:inner dynein arm assembly"/>
    <property type="evidence" value="ECO:0007669"/>
    <property type="project" value="TreeGrafter"/>
</dbReference>
<reference evidence="5" key="1">
    <citation type="submission" date="2025-08" db="UniProtKB">
        <authorList>
            <consortium name="RefSeq"/>
        </authorList>
    </citation>
    <scope>IDENTIFICATION</scope>
    <source>
        <strain evidence="5">Quisiro</strain>
        <tissue evidence="5">Liver</tissue>
    </source>
</reference>
<dbReference type="RefSeq" id="XP_013856539.1">
    <property type="nucleotide sequence ID" value="XM_014001085.1"/>
</dbReference>
<dbReference type="PANTHER" id="PTHR12442">
    <property type="entry name" value="DYNEIN INTERMEDIATE CHAIN"/>
    <property type="match status" value="1"/>
</dbReference>
<feature type="non-terminal residue" evidence="5">
    <location>
        <position position="1"/>
    </location>
</feature>
<dbReference type="PANTHER" id="PTHR12442:SF5">
    <property type="entry name" value="DYNEIN AXONEMAL INTERMEDIATE CHAIN 3"/>
    <property type="match status" value="1"/>
</dbReference>
<proteinExistence type="predicted"/>
<organism evidence="4 5">
    <name type="scientific">Austrofundulus limnaeus</name>
    <name type="common">Annual killifish</name>
    <dbReference type="NCBI Taxonomy" id="52670"/>
    <lineage>
        <taxon>Eukaryota</taxon>
        <taxon>Metazoa</taxon>
        <taxon>Chordata</taxon>
        <taxon>Craniata</taxon>
        <taxon>Vertebrata</taxon>
        <taxon>Euteleostomi</taxon>
        <taxon>Actinopterygii</taxon>
        <taxon>Neopterygii</taxon>
        <taxon>Teleostei</taxon>
        <taxon>Neoteleostei</taxon>
        <taxon>Acanthomorphata</taxon>
        <taxon>Ovalentaria</taxon>
        <taxon>Atherinomorphae</taxon>
        <taxon>Cyprinodontiformes</taxon>
        <taxon>Rivulidae</taxon>
        <taxon>Austrofundulus</taxon>
    </lineage>
</organism>
<dbReference type="KEGG" id="alim:106512476"/>
<sequence>MLHALQQEEIFNVFIDDWKSLGAGLEALDQTGYESVGLLLLKTYADHKYTKNKVISSVNWHPTFYGMIAVALTERTEEQSDNCTDFTPKRSFIVFYNLAYSSKAQV</sequence>
<dbReference type="InterPro" id="IPR050687">
    <property type="entry name" value="Dynein_IC"/>
</dbReference>
<dbReference type="AlphaFoldDB" id="A0A2I4AM07"/>
<dbReference type="Proteomes" id="UP000192220">
    <property type="component" value="Unplaced"/>
</dbReference>